<accession>A0A6A5ZS15</accession>
<feature type="repeat" description="ANK" evidence="3">
    <location>
        <begin position="237"/>
        <end position="269"/>
    </location>
</feature>
<dbReference type="PROSITE" id="PS50088">
    <property type="entry name" value="ANK_REPEAT"/>
    <property type="match status" value="3"/>
</dbReference>
<proteinExistence type="predicted"/>
<evidence type="ECO:0000313" key="5">
    <source>
        <dbReference type="Proteomes" id="UP000799770"/>
    </source>
</evidence>
<protein>
    <submittedName>
        <fullName evidence="4">Ankyrin repeat-containing domain protein</fullName>
    </submittedName>
</protein>
<dbReference type="InterPro" id="IPR036770">
    <property type="entry name" value="Ankyrin_rpt-contain_sf"/>
</dbReference>
<keyword evidence="5" id="KW-1185">Reference proteome</keyword>
<dbReference type="OrthoDB" id="3795930at2759"/>
<dbReference type="SMART" id="SM00248">
    <property type="entry name" value="ANK"/>
    <property type="match status" value="4"/>
</dbReference>
<dbReference type="InterPro" id="IPR002110">
    <property type="entry name" value="Ankyrin_rpt"/>
</dbReference>
<feature type="repeat" description="ANK" evidence="3">
    <location>
        <begin position="270"/>
        <end position="302"/>
    </location>
</feature>
<dbReference type="SUPFAM" id="SSF48403">
    <property type="entry name" value="Ankyrin repeat"/>
    <property type="match status" value="1"/>
</dbReference>
<dbReference type="Pfam" id="PF12796">
    <property type="entry name" value="Ank_2"/>
    <property type="match status" value="1"/>
</dbReference>
<dbReference type="Gene3D" id="1.25.40.20">
    <property type="entry name" value="Ankyrin repeat-containing domain"/>
    <property type="match status" value="2"/>
</dbReference>
<dbReference type="GO" id="GO:0005634">
    <property type="term" value="C:nucleus"/>
    <property type="evidence" value="ECO:0007669"/>
    <property type="project" value="TreeGrafter"/>
</dbReference>
<keyword evidence="1" id="KW-0677">Repeat</keyword>
<name>A0A6A5ZS15_9PLEO</name>
<reference evidence="4" key="1">
    <citation type="journal article" date="2020" name="Stud. Mycol.">
        <title>101 Dothideomycetes genomes: a test case for predicting lifestyles and emergence of pathogens.</title>
        <authorList>
            <person name="Haridas S."/>
            <person name="Albert R."/>
            <person name="Binder M."/>
            <person name="Bloem J."/>
            <person name="Labutti K."/>
            <person name="Salamov A."/>
            <person name="Andreopoulos B."/>
            <person name="Baker S."/>
            <person name="Barry K."/>
            <person name="Bills G."/>
            <person name="Bluhm B."/>
            <person name="Cannon C."/>
            <person name="Castanera R."/>
            <person name="Culley D."/>
            <person name="Daum C."/>
            <person name="Ezra D."/>
            <person name="Gonzalez J."/>
            <person name="Henrissat B."/>
            <person name="Kuo A."/>
            <person name="Liang C."/>
            <person name="Lipzen A."/>
            <person name="Lutzoni F."/>
            <person name="Magnuson J."/>
            <person name="Mondo S."/>
            <person name="Nolan M."/>
            <person name="Ohm R."/>
            <person name="Pangilinan J."/>
            <person name="Park H.-J."/>
            <person name="Ramirez L."/>
            <person name="Alfaro M."/>
            <person name="Sun H."/>
            <person name="Tritt A."/>
            <person name="Yoshinaga Y."/>
            <person name="Zwiers L.-H."/>
            <person name="Turgeon B."/>
            <person name="Goodwin S."/>
            <person name="Spatafora J."/>
            <person name="Crous P."/>
            <person name="Grigoriev I."/>
        </authorList>
    </citation>
    <scope>NUCLEOTIDE SEQUENCE</scope>
    <source>
        <strain evidence="4">CBS 627.86</strain>
    </source>
</reference>
<dbReference type="Pfam" id="PF00023">
    <property type="entry name" value="Ank"/>
    <property type="match status" value="1"/>
</dbReference>
<dbReference type="PANTHER" id="PTHR24201:SF16">
    <property type="entry name" value="ANKYRIN-1-LIKE-RELATED"/>
    <property type="match status" value="1"/>
</dbReference>
<sequence>MANAGDVTRLFNLLEIHYTDKTERDYNEIRHLLESGVDPNALQPRAQDPVLLEAYYPHPPSSWPHLLVSPLYLASLSYDNKAINLLIEFGARFRLAPMSVPSEQRDTVLNPLMIPIFRNYLGTLHLILGVFDDDDLDDCTEDWKCQALVVVLRKGWFEKANILLHYDANLMRSTSPTFNSVEVVPHGLTHLVQELPKLSLALLFPGYEIHQFVHAEDSESHQAQSSMNVSVNSTDFGGCTALHIATGNVDERMCKYFIEGGADVNYLDELGLAPLHYATFYGHETATQFLLENGADVHLTANTNHSTPSRLEVAALDTIRRRAGILATFADLNWSAVHIAAYRGYSKIVTLLLKFGANGSTRDAKGALPLDIALKHRHTDTCIRFAAQGLMFSPFSTTHLLEQAIAWGDHELAERILITFDLNGTYDSSEIQEQKAKIQKLRSVFKLADTVLVRQTATSVGQRLEGPHLTLCPNCELELHGSKQYSSWERILSFYEVNSYCKGCQLLHDAAVSLEKAQGSPEPVEPKVMTDLVANLAIDDSASQNSVYFDWCFLRDQDTRIESLTLRIEDRAGVPSVKSDFHHSIYTVPG</sequence>
<dbReference type="PROSITE" id="PS50297">
    <property type="entry name" value="ANK_REP_REGION"/>
    <property type="match status" value="3"/>
</dbReference>
<evidence type="ECO:0000256" key="3">
    <source>
        <dbReference type="PROSITE-ProRule" id="PRU00023"/>
    </source>
</evidence>
<keyword evidence="2 3" id="KW-0040">ANK repeat</keyword>
<evidence type="ECO:0000313" key="4">
    <source>
        <dbReference type="EMBL" id="KAF2121041.1"/>
    </source>
</evidence>
<dbReference type="Proteomes" id="UP000799770">
    <property type="component" value="Unassembled WGS sequence"/>
</dbReference>
<evidence type="ECO:0000256" key="1">
    <source>
        <dbReference type="ARBA" id="ARBA00022737"/>
    </source>
</evidence>
<organism evidence="4 5">
    <name type="scientific">Lophiotrema nucula</name>
    <dbReference type="NCBI Taxonomy" id="690887"/>
    <lineage>
        <taxon>Eukaryota</taxon>
        <taxon>Fungi</taxon>
        <taxon>Dikarya</taxon>
        <taxon>Ascomycota</taxon>
        <taxon>Pezizomycotina</taxon>
        <taxon>Dothideomycetes</taxon>
        <taxon>Pleosporomycetidae</taxon>
        <taxon>Pleosporales</taxon>
        <taxon>Lophiotremataceae</taxon>
        <taxon>Lophiotrema</taxon>
    </lineage>
</organism>
<evidence type="ECO:0000256" key="2">
    <source>
        <dbReference type="ARBA" id="ARBA00023043"/>
    </source>
</evidence>
<dbReference type="PANTHER" id="PTHR24201">
    <property type="entry name" value="ANK_REP_REGION DOMAIN-CONTAINING PROTEIN"/>
    <property type="match status" value="1"/>
</dbReference>
<gene>
    <name evidence="4" type="ORF">BDV96DRAFT_641677</name>
</gene>
<dbReference type="EMBL" id="ML977313">
    <property type="protein sequence ID" value="KAF2121041.1"/>
    <property type="molecule type" value="Genomic_DNA"/>
</dbReference>
<dbReference type="AlphaFoldDB" id="A0A6A5ZS15"/>
<dbReference type="InterPro" id="IPR050776">
    <property type="entry name" value="Ank_Repeat/CDKN_Inhibitor"/>
</dbReference>
<feature type="repeat" description="ANK" evidence="3">
    <location>
        <begin position="332"/>
        <end position="364"/>
    </location>
</feature>